<sequence length="1021" mass="113615">MLFRRLVIDGVGPFGGHHEIDLDALTAGGLFLLEGPTGSGKSSLIDAIVFALYGNPAGANSDYNRIRSTHAEETKPSRVELVFTVSSGTYRIERMPRWDKPKRGGGTTQVSEKANLIRLSEAAVEQGQWSNGEVLATGAREVGTELNTILGLTREQFVQTVVLPQGQFADFLRLKSEDRSHLLETLFNTRPYRDFSQALHQQALDASQRIDKARLAISQAVATWSGNSAVSQWEHVIQDLVDSLTEPDDTRLLEFLDQRDQELRVTQATTHENLNHRVKELEEATTALADEKRRSENLQKRADYIVQKDKLDKQRFGIEEDKKRIAQHHRAVIPMERLKVLHHLEDDVHQQQESVSSALSKIDSSLVVYGTSDTTDLAFLSFGETTQKIESQLEEYRERVVHLQQADALSNNVRAREENIKQSLAKRDKLTNAIDKISSKYSELPDQIAQAETELEQAQSSALTLPKIIQDIDKLKGISQALEALTQTQDEVSQATEKHSDLLTSFSVTNQHFQDVNNRWIASQAAILSLDLAAGLPCPVCGSLEHPHPAQATAIHVDKSDVESAQHELDISRNNVEESKTKLAALQARCETLQTQIGDIDGEHISSQLSDLDTQRNVAVLAQQRAKELTERIAQLRSEREESFTELTELKSTLVTLNESLAKEQESQHHDREEISRAQGEADSISELITEAKTHIAHLSDAHQELHDYALLLSKFQQSKELLDEALREAELCQNEAQEAFIEPDQLDLLTDRVSSFDSAWAYVTTQLNAPEIASLTGDEKIDIGSAEERFRLAQENHQEATQASALANDAVNTAQRAQIAVTKAYQHWATEVNNSGPIARLDQLAQAGKASHTNVSLHVWVLMRRFDMVIDHANEYLARFSRGRYQLVRSEGAEKERKTGLGISVIDYDAHGEGESDIRSTRSLSGGETFYTALSLALGLTDVVQQENGGIRIDTLMIDEGFGTLSGEVLDEVMSTLTELARDGRKVGIISHVEELKSRIPNQVRIKPTKGQGSTLSIIS</sequence>
<evidence type="ECO:0000256" key="1">
    <source>
        <dbReference type="ARBA" id="ARBA00006930"/>
    </source>
</evidence>
<dbReference type="PANTHER" id="PTHR32114">
    <property type="entry name" value="ABC TRANSPORTER ABCH.3"/>
    <property type="match status" value="1"/>
</dbReference>
<feature type="coiled-coil region" evidence="4">
    <location>
        <begin position="716"/>
        <end position="743"/>
    </location>
</feature>
<dbReference type="Gene3D" id="3.40.50.300">
    <property type="entry name" value="P-loop containing nucleotide triphosphate hydrolases"/>
    <property type="match status" value="2"/>
</dbReference>
<dbReference type="AlphaFoldDB" id="A0A1H2LA18"/>
<reference evidence="7" key="1">
    <citation type="submission" date="2016-10" db="EMBL/GenBank/DDBJ databases">
        <authorList>
            <person name="Varghese N."/>
            <person name="Submissions S."/>
        </authorList>
    </citation>
    <scope>NUCLEOTIDE SEQUENCE [LARGE SCALE GENOMIC DNA]</scope>
    <source>
        <strain evidence="7">DSM 10002</strain>
    </source>
</reference>
<dbReference type="Pfam" id="PF13558">
    <property type="entry name" value="SbcC_Walker_B"/>
    <property type="match status" value="1"/>
</dbReference>
<dbReference type="EMBL" id="LT629804">
    <property type="protein sequence ID" value="SDU77682.1"/>
    <property type="molecule type" value="Genomic_DNA"/>
</dbReference>
<organism evidence="6 7">
    <name type="scientific">Arcanobacterium phocae</name>
    <dbReference type="NCBI Taxonomy" id="131112"/>
    <lineage>
        <taxon>Bacteria</taxon>
        <taxon>Bacillati</taxon>
        <taxon>Actinomycetota</taxon>
        <taxon>Actinomycetes</taxon>
        <taxon>Actinomycetales</taxon>
        <taxon>Actinomycetaceae</taxon>
        <taxon>Arcanobacterium</taxon>
    </lineage>
</organism>
<keyword evidence="4" id="KW-0175">Coiled coil</keyword>
<keyword evidence="7" id="KW-1185">Reference proteome</keyword>
<feature type="domain" description="Rad50/SbcC-type AAA" evidence="5">
    <location>
        <begin position="5"/>
        <end position="219"/>
    </location>
</feature>
<feature type="coiled-coil region" evidence="4">
    <location>
        <begin position="562"/>
        <end position="667"/>
    </location>
</feature>
<evidence type="ECO:0000256" key="4">
    <source>
        <dbReference type="SAM" id="Coils"/>
    </source>
</evidence>
<name>A0A1H2LA18_9ACTO</name>
<dbReference type="Gene3D" id="1.20.5.170">
    <property type="match status" value="1"/>
</dbReference>
<dbReference type="SUPFAM" id="SSF52540">
    <property type="entry name" value="P-loop containing nucleoside triphosphate hydrolases"/>
    <property type="match status" value="2"/>
</dbReference>
<gene>
    <name evidence="6" type="ORF">SAMN04489737_0123</name>
</gene>
<dbReference type="PANTHER" id="PTHR32114:SF2">
    <property type="entry name" value="ABC TRANSPORTER ABCH.3"/>
    <property type="match status" value="1"/>
</dbReference>
<dbReference type="GO" id="GO:0006302">
    <property type="term" value="P:double-strand break repair"/>
    <property type="evidence" value="ECO:0007669"/>
    <property type="project" value="InterPro"/>
</dbReference>
<proteinExistence type="inferred from homology"/>
<keyword evidence="6" id="KW-0540">Nuclease</keyword>
<dbReference type="RefSeq" id="WP_091278670.1">
    <property type="nucleotide sequence ID" value="NZ_LT629804.1"/>
</dbReference>
<keyword evidence="6" id="KW-0269">Exonuclease</keyword>
<accession>A0A1H2LA18</accession>
<dbReference type="GO" id="GO:0016887">
    <property type="term" value="F:ATP hydrolysis activity"/>
    <property type="evidence" value="ECO:0007669"/>
    <property type="project" value="InterPro"/>
</dbReference>
<feature type="coiled-coil region" evidence="4">
    <location>
        <begin position="441"/>
        <end position="498"/>
    </location>
</feature>
<dbReference type="Pfam" id="PF13476">
    <property type="entry name" value="AAA_23"/>
    <property type="match status" value="1"/>
</dbReference>
<dbReference type="OrthoDB" id="9795626at2"/>
<dbReference type="GeneID" id="65343882"/>
<dbReference type="InterPro" id="IPR038729">
    <property type="entry name" value="Rad50/SbcC_AAA"/>
</dbReference>
<evidence type="ECO:0000259" key="5">
    <source>
        <dbReference type="Pfam" id="PF13476"/>
    </source>
</evidence>
<evidence type="ECO:0000256" key="3">
    <source>
        <dbReference type="ARBA" id="ARBA00013368"/>
    </source>
</evidence>
<keyword evidence="6" id="KW-0378">Hydrolase</keyword>
<dbReference type="Proteomes" id="UP000214355">
    <property type="component" value="Chromosome I"/>
</dbReference>
<comment type="similarity">
    <text evidence="1">Belongs to the SMC family. SbcC subfamily.</text>
</comment>
<dbReference type="InterPro" id="IPR027417">
    <property type="entry name" value="P-loop_NTPase"/>
</dbReference>
<comment type="subunit">
    <text evidence="2">Heterodimer of SbcC and SbcD.</text>
</comment>
<dbReference type="STRING" id="131112.SAMN04489737_0123"/>
<evidence type="ECO:0000313" key="7">
    <source>
        <dbReference type="Proteomes" id="UP000214355"/>
    </source>
</evidence>
<dbReference type="GO" id="GO:0004527">
    <property type="term" value="F:exonuclease activity"/>
    <property type="evidence" value="ECO:0007669"/>
    <property type="project" value="UniProtKB-KW"/>
</dbReference>
<protein>
    <recommendedName>
        <fullName evidence="3">Nuclease SbcCD subunit C</fullName>
    </recommendedName>
</protein>
<evidence type="ECO:0000313" key="6">
    <source>
        <dbReference type="EMBL" id="SDU77682.1"/>
    </source>
</evidence>
<feature type="coiled-coil region" evidence="4">
    <location>
        <begin position="271"/>
        <end position="301"/>
    </location>
</feature>
<evidence type="ECO:0000256" key="2">
    <source>
        <dbReference type="ARBA" id="ARBA00011322"/>
    </source>
</evidence>